<dbReference type="InterPro" id="IPR036890">
    <property type="entry name" value="HATPase_C_sf"/>
</dbReference>
<keyword evidence="1" id="KW-0597">Phosphoprotein</keyword>
<dbReference type="SUPFAM" id="SSF52172">
    <property type="entry name" value="CheY-like"/>
    <property type="match status" value="1"/>
</dbReference>
<sequence length="297" mass="33295">MSHKLLLVDDEPFNLELMTELLQDAGYETRQAENGEIAWDILSSEGEQYSTVLLDKMMPGMSGFDVLKKIKAEPRLEFLPVIMQTAMGAASSVQEGLAAGAFYYLTKPFSRDMLLAIVGAAVGHWDRYAHFRELANLHVDALKHLNAATFRCRSHREAQAITALLAKTCPHPERVATGLFELLVNAIEHGNLEISYEQKSQLIAAGTWEQELESRLSAPTYRDREITVAFSQQGKQLQFVIEDMGPGFDWEYYQNAEPSSLMNSHGRGILIARKLSFDDLRYQGKGNRVVALVNQGE</sequence>
<evidence type="ECO:0000313" key="3">
    <source>
        <dbReference type="Proteomes" id="UP000178776"/>
    </source>
</evidence>
<dbReference type="Proteomes" id="UP000178776">
    <property type="component" value="Chromosome"/>
</dbReference>
<dbReference type="KEGG" id="cvc:BKX93_13030"/>
<dbReference type="SMART" id="SM00448">
    <property type="entry name" value="REC"/>
    <property type="match status" value="1"/>
</dbReference>
<dbReference type="PANTHER" id="PTHR44591:SF3">
    <property type="entry name" value="RESPONSE REGULATORY DOMAIN-CONTAINING PROTEIN"/>
    <property type="match status" value="1"/>
</dbReference>
<dbReference type="InterPro" id="IPR050595">
    <property type="entry name" value="Bact_response_regulator"/>
</dbReference>
<dbReference type="PANTHER" id="PTHR44591">
    <property type="entry name" value="STRESS RESPONSE REGULATOR PROTEIN 1"/>
    <property type="match status" value="1"/>
</dbReference>
<dbReference type="InterPro" id="IPR003594">
    <property type="entry name" value="HATPase_dom"/>
</dbReference>
<dbReference type="Pfam" id="PF00072">
    <property type="entry name" value="Response_reg"/>
    <property type="match status" value="1"/>
</dbReference>
<dbReference type="PROSITE" id="PS50110">
    <property type="entry name" value="RESPONSE_REGULATORY"/>
    <property type="match status" value="1"/>
</dbReference>
<dbReference type="InterPro" id="IPR011006">
    <property type="entry name" value="CheY-like_superfamily"/>
</dbReference>
<dbReference type="GO" id="GO:0000160">
    <property type="term" value="P:phosphorelay signal transduction system"/>
    <property type="evidence" value="ECO:0007669"/>
    <property type="project" value="InterPro"/>
</dbReference>
<accession>A0A1D9LHX9</accession>
<dbReference type="EMBL" id="CP017707">
    <property type="protein sequence ID" value="AOZ50824.1"/>
    <property type="molecule type" value="Genomic_DNA"/>
</dbReference>
<evidence type="ECO:0000313" key="2">
    <source>
        <dbReference type="EMBL" id="AOZ50824.1"/>
    </source>
</evidence>
<protein>
    <submittedName>
        <fullName evidence="2">Response regulator receiver protein</fullName>
    </submittedName>
</protein>
<reference evidence="2 3" key="1">
    <citation type="submission" date="2016-10" db="EMBL/GenBank/DDBJ databases">
        <title>Chromobacterium muskegensis sp. nov., an insecticidal bacterium isolated from Sphagnum bogs.</title>
        <authorList>
            <person name="Sparks M.E."/>
            <person name="Blackburn M.B."/>
            <person name="Gundersen-Rindal D.E."/>
            <person name="Mitchell A."/>
            <person name="Farrar R."/>
            <person name="Kuhar D."/>
        </authorList>
    </citation>
    <scope>NUCLEOTIDE SEQUENCE [LARGE SCALE GENOMIC DNA]</scope>
    <source>
        <strain evidence="2 3">21-1</strain>
    </source>
</reference>
<proteinExistence type="predicted"/>
<dbReference type="SUPFAM" id="SSF55874">
    <property type="entry name" value="ATPase domain of HSP90 chaperone/DNA topoisomerase II/histidine kinase"/>
    <property type="match status" value="1"/>
</dbReference>
<dbReference type="Gene3D" id="3.40.50.2300">
    <property type="match status" value="1"/>
</dbReference>
<dbReference type="Gene3D" id="3.30.565.10">
    <property type="entry name" value="Histidine kinase-like ATPase, C-terminal domain"/>
    <property type="match status" value="1"/>
</dbReference>
<dbReference type="CDD" id="cd16936">
    <property type="entry name" value="HATPase_RsbW-like"/>
    <property type="match status" value="1"/>
</dbReference>
<dbReference type="STRING" id="1108595.BKX93_13030"/>
<gene>
    <name evidence="2" type="ORF">BKX93_13030</name>
</gene>
<dbReference type="InterPro" id="IPR001789">
    <property type="entry name" value="Sig_transdc_resp-reg_receiver"/>
</dbReference>
<dbReference type="GeneID" id="68842133"/>
<dbReference type="Pfam" id="PF13581">
    <property type="entry name" value="HATPase_c_2"/>
    <property type="match status" value="1"/>
</dbReference>
<evidence type="ECO:0000256" key="1">
    <source>
        <dbReference type="ARBA" id="ARBA00022553"/>
    </source>
</evidence>
<dbReference type="RefSeq" id="WP_046158781.1">
    <property type="nucleotide sequence ID" value="NZ_CP017707.1"/>
</dbReference>
<organism evidence="2 3">
    <name type="scientific">Chromobacterium vaccinii</name>
    <dbReference type="NCBI Taxonomy" id="1108595"/>
    <lineage>
        <taxon>Bacteria</taxon>
        <taxon>Pseudomonadati</taxon>
        <taxon>Pseudomonadota</taxon>
        <taxon>Betaproteobacteria</taxon>
        <taxon>Neisseriales</taxon>
        <taxon>Chromobacteriaceae</taxon>
        <taxon>Chromobacterium</taxon>
    </lineage>
</organism>
<name>A0A1D9LHX9_9NEIS</name>
<dbReference type="AlphaFoldDB" id="A0A1D9LHX9"/>